<dbReference type="InterPro" id="IPR015421">
    <property type="entry name" value="PyrdxlP-dep_Trfase_major"/>
</dbReference>
<dbReference type="InterPro" id="IPR004839">
    <property type="entry name" value="Aminotransferase_I/II_large"/>
</dbReference>
<dbReference type="RefSeq" id="WP_124999489.1">
    <property type="nucleotide sequence ID" value="NZ_BHYK01000006.1"/>
</dbReference>
<dbReference type="OrthoDB" id="9813612at2"/>
<protein>
    <submittedName>
        <fullName evidence="4">Histidinol-phosphate aminotransferase</fullName>
    </submittedName>
</protein>
<keyword evidence="2" id="KW-0663">Pyridoxal phosphate</keyword>
<keyword evidence="4" id="KW-0032">Aminotransferase</keyword>
<dbReference type="GO" id="GO:0030170">
    <property type="term" value="F:pyridoxal phosphate binding"/>
    <property type="evidence" value="ECO:0007669"/>
    <property type="project" value="InterPro"/>
</dbReference>
<keyword evidence="5" id="KW-1185">Reference proteome</keyword>
<evidence type="ECO:0000313" key="5">
    <source>
        <dbReference type="Proteomes" id="UP000287872"/>
    </source>
</evidence>
<name>A0A401UJW4_9CLOT</name>
<evidence type="ECO:0000313" key="4">
    <source>
        <dbReference type="EMBL" id="GCD09762.1"/>
    </source>
</evidence>
<evidence type="ECO:0000256" key="2">
    <source>
        <dbReference type="ARBA" id="ARBA00022898"/>
    </source>
</evidence>
<dbReference type="SUPFAM" id="SSF53383">
    <property type="entry name" value="PLP-dependent transferases"/>
    <property type="match status" value="1"/>
</dbReference>
<dbReference type="GO" id="GO:0008483">
    <property type="term" value="F:transaminase activity"/>
    <property type="evidence" value="ECO:0007669"/>
    <property type="project" value="UniProtKB-KW"/>
</dbReference>
<dbReference type="Proteomes" id="UP000287872">
    <property type="component" value="Unassembled WGS sequence"/>
</dbReference>
<evidence type="ECO:0000256" key="1">
    <source>
        <dbReference type="ARBA" id="ARBA00001933"/>
    </source>
</evidence>
<keyword evidence="4" id="KW-0808">Transferase</keyword>
<evidence type="ECO:0000259" key="3">
    <source>
        <dbReference type="Pfam" id="PF00155"/>
    </source>
</evidence>
<organism evidence="4 5">
    <name type="scientific">Clostridium tagluense</name>
    <dbReference type="NCBI Taxonomy" id="360422"/>
    <lineage>
        <taxon>Bacteria</taxon>
        <taxon>Bacillati</taxon>
        <taxon>Bacillota</taxon>
        <taxon>Clostridia</taxon>
        <taxon>Eubacteriales</taxon>
        <taxon>Clostridiaceae</taxon>
        <taxon>Clostridium</taxon>
    </lineage>
</organism>
<feature type="domain" description="Aminotransferase class I/classII large" evidence="3">
    <location>
        <begin position="17"/>
        <end position="361"/>
    </location>
</feature>
<dbReference type="AlphaFoldDB" id="A0A401UJW4"/>
<reference evidence="4 5" key="1">
    <citation type="submission" date="2018-11" db="EMBL/GenBank/DDBJ databases">
        <title>Genome sequencing and assembly of Clostridium tagluense strain A121.</title>
        <authorList>
            <person name="Murakami T."/>
            <person name="Segawa T."/>
            <person name="Shcherbakova V.A."/>
            <person name="Mori H."/>
            <person name="Yoshimura Y."/>
        </authorList>
    </citation>
    <scope>NUCLEOTIDE SEQUENCE [LARGE SCALE GENOMIC DNA]</scope>
    <source>
        <strain evidence="4 5">A121</strain>
    </source>
</reference>
<dbReference type="PANTHER" id="PTHR42885:SF1">
    <property type="entry name" value="THREONINE-PHOSPHATE DECARBOXYLASE"/>
    <property type="match status" value="1"/>
</dbReference>
<dbReference type="EMBL" id="BHYK01000006">
    <property type="protein sequence ID" value="GCD09762.1"/>
    <property type="molecule type" value="Genomic_DNA"/>
</dbReference>
<sequence length="368" mass="42469">MIHGGDVYTDGLLQGRELIDYSSNINPLGVPKSFIDNIDEAINALTRYPDIQYRNVLKGLKEYIDCPEDYFVLGNGAAEIIDLVIACHKSLLIVVPSFVEYEIDAKKWGCNIEYSYLKEDINYNDLLKNEYAQLSYDYKDILNKLQKVEAMVLGNPNNPNGNIIDRGEFQKILEYCESNNKVIIIDEAFIEFTGDSRHSFVDEVKKYKCLFIIRALTKFFAMPGIRFGYGISSNAALIKNIKLKQNPWNINCFAELAARHVLKDSIYIEKSKEWIRAERPRFLKSLKNIYFIEEVFLTYGNYVLCKLNGLAFEKGLNSEEFYKTCLEQGFVIRKADNFRGLDKQYVRLAIKDRASNEKLVAMLESLKF</sequence>
<gene>
    <name evidence="4" type="primary">hisC_1</name>
    <name evidence="4" type="ORF">Ctaglu_13850</name>
</gene>
<proteinExistence type="predicted"/>
<dbReference type="Gene3D" id="3.40.640.10">
    <property type="entry name" value="Type I PLP-dependent aspartate aminotransferase-like (Major domain)"/>
    <property type="match status" value="1"/>
</dbReference>
<accession>A0A401UJW4</accession>
<dbReference type="PANTHER" id="PTHR42885">
    <property type="entry name" value="HISTIDINOL-PHOSPHATE AMINOTRANSFERASE-RELATED"/>
    <property type="match status" value="1"/>
</dbReference>
<dbReference type="InterPro" id="IPR015422">
    <property type="entry name" value="PyrdxlP-dep_Trfase_small"/>
</dbReference>
<comment type="caution">
    <text evidence="4">The sequence shown here is derived from an EMBL/GenBank/DDBJ whole genome shotgun (WGS) entry which is preliminary data.</text>
</comment>
<dbReference type="Pfam" id="PF00155">
    <property type="entry name" value="Aminotran_1_2"/>
    <property type="match status" value="1"/>
</dbReference>
<dbReference type="Gene3D" id="3.90.1150.10">
    <property type="entry name" value="Aspartate Aminotransferase, domain 1"/>
    <property type="match status" value="1"/>
</dbReference>
<dbReference type="InterPro" id="IPR015424">
    <property type="entry name" value="PyrdxlP-dep_Trfase"/>
</dbReference>
<comment type="cofactor">
    <cofactor evidence="1">
        <name>pyridoxal 5'-phosphate</name>
        <dbReference type="ChEBI" id="CHEBI:597326"/>
    </cofactor>
</comment>
<dbReference type="CDD" id="cd00609">
    <property type="entry name" value="AAT_like"/>
    <property type="match status" value="1"/>
</dbReference>